<dbReference type="InterPro" id="IPR001138">
    <property type="entry name" value="Zn2Cys6_DnaBD"/>
</dbReference>
<feature type="region of interest" description="Disordered" evidence="2">
    <location>
        <begin position="1"/>
        <end position="23"/>
    </location>
</feature>
<evidence type="ECO:0000259" key="3">
    <source>
        <dbReference type="PROSITE" id="PS50048"/>
    </source>
</evidence>
<dbReference type="EMBL" id="LFIW01002494">
    <property type="protein sequence ID" value="KZL69062.1"/>
    <property type="molecule type" value="Genomic_DNA"/>
</dbReference>
<dbReference type="GO" id="GO:0001228">
    <property type="term" value="F:DNA-binding transcription activator activity, RNA polymerase II-specific"/>
    <property type="evidence" value="ECO:0007669"/>
    <property type="project" value="TreeGrafter"/>
</dbReference>
<dbReference type="Pfam" id="PF00172">
    <property type="entry name" value="Zn_clus"/>
    <property type="match status" value="1"/>
</dbReference>
<dbReference type="Proteomes" id="UP000076584">
    <property type="component" value="Unassembled WGS sequence"/>
</dbReference>
<feature type="domain" description="Zn(2)-C6 fungal-type" evidence="3">
    <location>
        <begin position="123"/>
        <end position="153"/>
    </location>
</feature>
<protein>
    <submittedName>
        <fullName evidence="4">C6 transcription factor</fullName>
    </submittedName>
</protein>
<dbReference type="PROSITE" id="PS50048">
    <property type="entry name" value="ZN2_CY6_FUNGAL_2"/>
    <property type="match status" value="1"/>
</dbReference>
<dbReference type="STRING" id="1573173.A0A166RCB0"/>
<keyword evidence="1" id="KW-0539">Nucleus</keyword>
<dbReference type="SMART" id="SM00066">
    <property type="entry name" value="GAL4"/>
    <property type="match status" value="1"/>
</dbReference>
<evidence type="ECO:0000256" key="2">
    <source>
        <dbReference type="SAM" id="MobiDB-lite"/>
    </source>
</evidence>
<sequence>LRQSSSTPATYPSRLSSGGRSGMKNTFQSSNRMCLVSPLHNPKKIVLCGLLSCPELVSGSHAPARSIPPWIALPLLHQAWSFGAALNPGTAWSIINTEAPADRVDMAPPKNRVRKFHRRSKNGCTTCKQRHVRCDERKPLCTNCLQTGKDCIYPEPELDQESRAASESVASEASTPLINAVSHQPFAGFSGEYQMSSMSQWLWHQFSTFYVRGQTPVERGQNLCSVQRTLLHPGLLHGCLVVAACQWAWVTGSLEHVKVPFLYHKAAAYEFAKQQLSESVETVSDTAVFAIATLALTEGAVGDLDASSKHLRGLHRLTLRKNGYNLMRSNLAQQMLEMAGDRLRRGEVNVIHDAISADFQPSIIALLFTSLWDMESLPPRQAPRYGWWEGDETPTDRLWQDYTKNLNWELSRGFDPERNIATMLNGDAKSSRASYIATFFYLVMAVNDSEMDCVLTVWLLEQLIDDVCDKEEEMIAGTFSRSLWFWSVLFGAAVADTGRPITATGREQLAKWRAMYAAKLGLVSSVMQLDSWQAAKTILAEVAWTDGSDAEGRLQDIWEDAVLDRDTQGRVLNLT</sequence>
<accession>A0A166RCB0</accession>
<dbReference type="PANTHER" id="PTHR47784:SF5">
    <property type="entry name" value="STEROL UPTAKE CONTROL PROTEIN 2"/>
    <property type="match status" value="1"/>
</dbReference>
<dbReference type="GO" id="GO:0008270">
    <property type="term" value="F:zinc ion binding"/>
    <property type="evidence" value="ECO:0007669"/>
    <property type="project" value="InterPro"/>
</dbReference>
<name>A0A166RCB0_COLIC</name>
<organism evidence="4 5">
    <name type="scientific">Colletotrichum incanum</name>
    <name type="common">Soybean anthracnose fungus</name>
    <dbReference type="NCBI Taxonomy" id="1573173"/>
    <lineage>
        <taxon>Eukaryota</taxon>
        <taxon>Fungi</taxon>
        <taxon>Dikarya</taxon>
        <taxon>Ascomycota</taxon>
        <taxon>Pezizomycotina</taxon>
        <taxon>Sordariomycetes</taxon>
        <taxon>Hypocreomycetidae</taxon>
        <taxon>Glomerellales</taxon>
        <taxon>Glomerellaceae</taxon>
        <taxon>Colletotrichum</taxon>
        <taxon>Colletotrichum spaethianum species complex</taxon>
    </lineage>
</organism>
<reference evidence="4 5" key="1">
    <citation type="submission" date="2015-06" db="EMBL/GenBank/DDBJ databases">
        <title>Survival trade-offs in plant roots during colonization by closely related pathogenic and mutualistic fungi.</title>
        <authorList>
            <person name="Hacquard S."/>
            <person name="Kracher B."/>
            <person name="Hiruma K."/>
            <person name="Weinman A."/>
            <person name="Muench P."/>
            <person name="Garrido Oter R."/>
            <person name="Ver Loren van Themaat E."/>
            <person name="Dallerey J.-F."/>
            <person name="Damm U."/>
            <person name="Henrissat B."/>
            <person name="Lespinet O."/>
            <person name="Thon M."/>
            <person name="Kemen E."/>
            <person name="McHardy A.C."/>
            <person name="Schulze-Lefert P."/>
            <person name="O'Connell R.J."/>
        </authorList>
    </citation>
    <scope>NUCLEOTIDE SEQUENCE [LARGE SCALE GENOMIC DNA]</scope>
    <source>
        <strain evidence="4 5">MAFF 238704</strain>
    </source>
</reference>
<keyword evidence="5" id="KW-1185">Reference proteome</keyword>
<evidence type="ECO:0000313" key="5">
    <source>
        <dbReference type="Proteomes" id="UP000076584"/>
    </source>
</evidence>
<dbReference type="InterPro" id="IPR053157">
    <property type="entry name" value="Sterol_Uptake_Regulator"/>
</dbReference>
<dbReference type="PANTHER" id="PTHR47784">
    <property type="entry name" value="STEROL UPTAKE CONTROL PROTEIN 2"/>
    <property type="match status" value="1"/>
</dbReference>
<dbReference type="SUPFAM" id="SSF57701">
    <property type="entry name" value="Zn2/Cys6 DNA-binding domain"/>
    <property type="match status" value="1"/>
</dbReference>
<dbReference type="AlphaFoldDB" id="A0A166RCB0"/>
<dbReference type="CDD" id="cd00067">
    <property type="entry name" value="GAL4"/>
    <property type="match status" value="1"/>
</dbReference>
<feature type="non-terminal residue" evidence="4">
    <location>
        <position position="1"/>
    </location>
</feature>
<dbReference type="InterPro" id="IPR036864">
    <property type="entry name" value="Zn2-C6_fun-type_DNA-bd_sf"/>
</dbReference>
<comment type="caution">
    <text evidence="4">The sequence shown here is derived from an EMBL/GenBank/DDBJ whole genome shotgun (WGS) entry which is preliminary data.</text>
</comment>
<evidence type="ECO:0000313" key="4">
    <source>
        <dbReference type="EMBL" id="KZL69062.1"/>
    </source>
</evidence>
<proteinExistence type="predicted"/>
<dbReference type="PROSITE" id="PS00463">
    <property type="entry name" value="ZN2_CY6_FUNGAL_1"/>
    <property type="match status" value="1"/>
</dbReference>
<evidence type="ECO:0000256" key="1">
    <source>
        <dbReference type="ARBA" id="ARBA00023242"/>
    </source>
</evidence>
<gene>
    <name evidence="4" type="ORF">CI238_03113</name>
</gene>
<dbReference type="Gene3D" id="4.10.240.10">
    <property type="entry name" value="Zn(2)-C6 fungal-type DNA-binding domain"/>
    <property type="match status" value="1"/>
</dbReference>